<keyword evidence="3" id="KW-1185">Reference proteome</keyword>
<evidence type="ECO:0000256" key="1">
    <source>
        <dbReference type="SAM" id="MobiDB-lite"/>
    </source>
</evidence>
<evidence type="ECO:0000313" key="3">
    <source>
        <dbReference type="Proteomes" id="UP001159428"/>
    </source>
</evidence>
<sequence>MDGERIVNLSGQGSVYIRCLEPFEEEDRDEDDEQLTIPSFKTPDNASSSSLQHQNSEAESTDQGELLIFRDPMPFLSEMENNQSVNNYEAVVNVNGTSPPTSPSNNGEVS</sequence>
<organism evidence="2 3">
    <name type="scientific">Pocillopora meandrina</name>
    <dbReference type="NCBI Taxonomy" id="46732"/>
    <lineage>
        <taxon>Eukaryota</taxon>
        <taxon>Metazoa</taxon>
        <taxon>Cnidaria</taxon>
        <taxon>Anthozoa</taxon>
        <taxon>Hexacorallia</taxon>
        <taxon>Scleractinia</taxon>
        <taxon>Astrocoeniina</taxon>
        <taxon>Pocilloporidae</taxon>
        <taxon>Pocillopora</taxon>
    </lineage>
</organism>
<feature type="region of interest" description="Disordered" evidence="1">
    <location>
        <begin position="87"/>
        <end position="110"/>
    </location>
</feature>
<reference evidence="2 3" key="1">
    <citation type="submission" date="2022-05" db="EMBL/GenBank/DDBJ databases">
        <authorList>
            <consortium name="Genoscope - CEA"/>
            <person name="William W."/>
        </authorList>
    </citation>
    <scope>NUCLEOTIDE SEQUENCE [LARGE SCALE GENOMIC DNA]</scope>
</reference>
<feature type="region of interest" description="Disordered" evidence="1">
    <location>
        <begin position="23"/>
        <end position="66"/>
    </location>
</feature>
<feature type="compositionally biased region" description="Acidic residues" evidence="1">
    <location>
        <begin position="23"/>
        <end position="34"/>
    </location>
</feature>
<proteinExistence type="predicted"/>
<protein>
    <submittedName>
        <fullName evidence="2">Uncharacterized protein</fullName>
    </submittedName>
</protein>
<feature type="compositionally biased region" description="Polar residues" evidence="1">
    <location>
        <begin position="36"/>
        <end position="63"/>
    </location>
</feature>
<dbReference type="AlphaFoldDB" id="A0AAU9VVI2"/>
<feature type="compositionally biased region" description="Polar residues" evidence="1">
    <location>
        <begin position="94"/>
        <end position="110"/>
    </location>
</feature>
<gene>
    <name evidence="2" type="ORF">PMEA_00025810</name>
</gene>
<evidence type="ECO:0000313" key="2">
    <source>
        <dbReference type="EMBL" id="CAH3040192.1"/>
    </source>
</evidence>
<name>A0AAU9VVI2_9CNID</name>
<comment type="caution">
    <text evidence="2">The sequence shown here is derived from an EMBL/GenBank/DDBJ whole genome shotgun (WGS) entry which is preliminary data.</text>
</comment>
<dbReference type="EMBL" id="CALNXJ010000005">
    <property type="protein sequence ID" value="CAH3040192.1"/>
    <property type="molecule type" value="Genomic_DNA"/>
</dbReference>
<dbReference type="Proteomes" id="UP001159428">
    <property type="component" value="Unassembled WGS sequence"/>
</dbReference>
<accession>A0AAU9VVI2</accession>